<accession>A0A6J4SMP9</accession>
<dbReference type="EMBL" id="CADCVW010000054">
    <property type="protein sequence ID" value="CAA9500854.1"/>
    <property type="molecule type" value="Genomic_DNA"/>
</dbReference>
<dbReference type="SUPFAM" id="SSF54631">
    <property type="entry name" value="CBS-domain pair"/>
    <property type="match status" value="1"/>
</dbReference>
<evidence type="ECO:0000313" key="4">
    <source>
        <dbReference type="EMBL" id="CAA9500854.1"/>
    </source>
</evidence>
<dbReference type="PANTHER" id="PTHR43080:SF2">
    <property type="entry name" value="CBS DOMAIN-CONTAINING PROTEIN"/>
    <property type="match status" value="1"/>
</dbReference>
<proteinExistence type="predicted"/>
<name>A0A6J4SMP9_9SPHN</name>
<gene>
    <name evidence="4" type="ORF">AVDCRST_MAG39-1407</name>
</gene>
<dbReference type="PANTHER" id="PTHR43080">
    <property type="entry name" value="CBS DOMAIN-CONTAINING PROTEIN CBSX3, MITOCHONDRIAL"/>
    <property type="match status" value="1"/>
</dbReference>
<evidence type="ECO:0000259" key="3">
    <source>
        <dbReference type="PROSITE" id="PS51371"/>
    </source>
</evidence>
<protein>
    <recommendedName>
        <fullName evidence="3">CBS domain-containing protein</fullName>
    </recommendedName>
</protein>
<feature type="domain" description="CBS" evidence="3">
    <location>
        <begin position="72"/>
        <end position="128"/>
    </location>
</feature>
<dbReference type="SMART" id="SM00116">
    <property type="entry name" value="CBS"/>
    <property type="match status" value="2"/>
</dbReference>
<evidence type="ECO:0000256" key="2">
    <source>
        <dbReference type="PROSITE-ProRule" id="PRU00703"/>
    </source>
</evidence>
<dbReference type="Pfam" id="PF00571">
    <property type="entry name" value="CBS"/>
    <property type="match status" value="2"/>
</dbReference>
<feature type="domain" description="CBS" evidence="3">
    <location>
        <begin position="7"/>
        <end position="63"/>
    </location>
</feature>
<evidence type="ECO:0000256" key="1">
    <source>
        <dbReference type="ARBA" id="ARBA00023122"/>
    </source>
</evidence>
<dbReference type="PROSITE" id="PS51371">
    <property type="entry name" value="CBS"/>
    <property type="match status" value="2"/>
</dbReference>
<sequence length="141" mass="14814">MRVGEVMTAHVEFVAGDATVCEAATLMGELDVGALPVGSEERLEGVVTDRDILYRVVARCLDPAQVRVSDVLSRPVIGCGADDSVQAAMDLMAAHNVRRLAVRDAGGAVVGWVTLSDLARRLLVGSDELQGALRALSEEAA</sequence>
<dbReference type="AlphaFoldDB" id="A0A6J4SMP9"/>
<organism evidence="4">
    <name type="scientific">uncultured Sphingomonadaceae bacterium</name>
    <dbReference type="NCBI Taxonomy" id="169976"/>
    <lineage>
        <taxon>Bacteria</taxon>
        <taxon>Pseudomonadati</taxon>
        <taxon>Pseudomonadota</taxon>
        <taxon>Alphaproteobacteria</taxon>
        <taxon>Sphingomonadales</taxon>
        <taxon>Sphingomonadaceae</taxon>
        <taxon>environmental samples</taxon>
    </lineage>
</organism>
<reference evidence="4" key="1">
    <citation type="submission" date="2020-02" db="EMBL/GenBank/DDBJ databases">
        <authorList>
            <person name="Meier V. D."/>
        </authorList>
    </citation>
    <scope>NUCLEOTIDE SEQUENCE</scope>
    <source>
        <strain evidence="4">AVDCRST_MAG39</strain>
    </source>
</reference>
<dbReference type="Gene3D" id="3.10.580.10">
    <property type="entry name" value="CBS-domain"/>
    <property type="match status" value="1"/>
</dbReference>
<dbReference type="InterPro" id="IPR046342">
    <property type="entry name" value="CBS_dom_sf"/>
</dbReference>
<keyword evidence="1 2" id="KW-0129">CBS domain</keyword>
<dbReference type="InterPro" id="IPR000644">
    <property type="entry name" value="CBS_dom"/>
</dbReference>
<dbReference type="InterPro" id="IPR051257">
    <property type="entry name" value="Diverse_CBS-Domain"/>
</dbReference>